<dbReference type="Proteomes" id="UP000178870">
    <property type="component" value="Unassembled WGS sequence"/>
</dbReference>
<dbReference type="EMBL" id="MGGP01000024">
    <property type="protein sequence ID" value="OGM31515.1"/>
    <property type="molecule type" value="Genomic_DNA"/>
</dbReference>
<protein>
    <recommendedName>
        <fullName evidence="4">Phosphatidate cytidylyltransferase</fullName>
    </recommendedName>
</protein>
<accession>A0A1F7YYG6</accession>
<organism evidence="2 3">
    <name type="scientific">Candidatus Woesebacteria bacterium RIFCSPHIGHO2_01_FULL_44_21</name>
    <dbReference type="NCBI Taxonomy" id="1802503"/>
    <lineage>
        <taxon>Bacteria</taxon>
        <taxon>Candidatus Woeseibacteriota</taxon>
    </lineage>
</organism>
<feature type="transmembrane region" description="Helical" evidence="1">
    <location>
        <begin position="59"/>
        <end position="79"/>
    </location>
</feature>
<dbReference type="AlphaFoldDB" id="A0A1F7YYG6"/>
<feature type="transmembrane region" description="Helical" evidence="1">
    <location>
        <begin position="20"/>
        <end position="47"/>
    </location>
</feature>
<name>A0A1F7YYG6_9BACT</name>
<sequence length="115" mass="13069">MTPTLAGRLETRIVLSFFVALPVLVFAGMANIIFIMLAVGVALDFVYNYLQYKRWDGDWPLVFSFIAGVTEGIILWLIIDIRIPIYVLILVLTLTAQVLLGVFFPYRRFKGGRIL</sequence>
<keyword evidence="1" id="KW-1133">Transmembrane helix</keyword>
<evidence type="ECO:0000256" key="1">
    <source>
        <dbReference type="SAM" id="Phobius"/>
    </source>
</evidence>
<evidence type="ECO:0008006" key="4">
    <source>
        <dbReference type="Google" id="ProtNLM"/>
    </source>
</evidence>
<keyword evidence="1" id="KW-0812">Transmembrane</keyword>
<feature type="transmembrane region" description="Helical" evidence="1">
    <location>
        <begin position="85"/>
        <end position="106"/>
    </location>
</feature>
<comment type="caution">
    <text evidence="2">The sequence shown here is derived from an EMBL/GenBank/DDBJ whole genome shotgun (WGS) entry which is preliminary data.</text>
</comment>
<proteinExistence type="predicted"/>
<evidence type="ECO:0000313" key="3">
    <source>
        <dbReference type="Proteomes" id="UP000178870"/>
    </source>
</evidence>
<gene>
    <name evidence="2" type="ORF">A2803_02145</name>
</gene>
<keyword evidence="1" id="KW-0472">Membrane</keyword>
<reference evidence="2 3" key="1">
    <citation type="journal article" date="2016" name="Nat. Commun.">
        <title>Thousands of microbial genomes shed light on interconnected biogeochemical processes in an aquifer system.</title>
        <authorList>
            <person name="Anantharaman K."/>
            <person name="Brown C.T."/>
            <person name="Hug L.A."/>
            <person name="Sharon I."/>
            <person name="Castelle C.J."/>
            <person name="Probst A.J."/>
            <person name="Thomas B.C."/>
            <person name="Singh A."/>
            <person name="Wilkins M.J."/>
            <person name="Karaoz U."/>
            <person name="Brodie E.L."/>
            <person name="Williams K.H."/>
            <person name="Hubbard S.S."/>
            <person name="Banfield J.F."/>
        </authorList>
    </citation>
    <scope>NUCLEOTIDE SEQUENCE [LARGE SCALE GENOMIC DNA]</scope>
</reference>
<evidence type="ECO:0000313" key="2">
    <source>
        <dbReference type="EMBL" id="OGM31515.1"/>
    </source>
</evidence>